<feature type="transmembrane region" description="Helical" evidence="2">
    <location>
        <begin position="21"/>
        <end position="44"/>
    </location>
</feature>
<evidence type="ECO:0000313" key="4">
    <source>
        <dbReference type="Proteomes" id="UP000693970"/>
    </source>
</evidence>
<protein>
    <submittedName>
        <fullName evidence="3">Uncharacterized protein</fullName>
    </submittedName>
</protein>
<dbReference type="Proteomes" id="UP000693970">
    <property type="component" value="Unassembled WGS sequence"/>
</dbReference>
<reference evidence="3" key="2">
    <citation type="submission" date="2021-04" db="EMBL/GenBank/DDBJ databases">
        <authorList>
            <person name="Podell S."/>
        </authorList>
    </citation>
    <scope>NUCLEOTIDE SEQUENCE</scope>
    <source>
        <strain evidence="3">Hildebrandi</strain>
    </source>
</reference>
<evidence type="ECO:0000313" key="3">
    <source>
        <dbReference type="EMBL" id="KAG7350730.1"/>
    </source>
</evidence>
<keyword evidence="2" id="KW-1133">Transmembrane helix</keyword>
<keyword evidence="4" id="KW-1185">Reference proteome</keyword>
<keyword evidence="2" id="KW-0472">Membrane</keyword>
<organism evidence="3 4">
    <name type="scientific">Nitzschia inconspicua</name>
    <dbReference type="NCBI Taxonomy" id="303405"/>
    <lineage>
        <taxon>Eukaryota</taxon>
        <taxon>Sar</taxon>
        <taxon>Stramenopiles</taxon>
        <taxon>Ochrophyta</taxon>
        <taxon>Bacillariophyta</taxon>
        <taxon>Bacillariophyceae</taxon>
        <taxon>Bacillariophycidae</taxon>
        <taxon>Bacillariales</taxon>
        <taxon>Bacillariaceae</taxon>
        <taxon>Nitzschia</taxon>
    </lineage>
</organism>
<sequence>MCSLRNIQKSRGGETRCRRKSFPTFMTGISFLTILVSLEIVHSFSFLSSPIRRVWKHVSCLRQTSSDGDNMSTWEQNVRDLRRIQEQQIQKAVMKELFLSKESASEMMHITLIGQTKLPLVGSGNRTVSAATNTTMVVLASSSTTTTTSKSRDQRVAILVPLTSPESQLKLLSFAYAKEPLSSLTLLLSLNTLLVNRDNALFDNVPWSTWSVDPQRRNRDAAGNPIESKFHLGKRDAYNRFMGKDWPGRSLALGNMAMRLSYLMGESAKTESARLDEDESLADSSTNQLGLAKRILELRIRELQMELAELDSQLAIARNNPDEFSYEDVEALQESKRDLEQNLQDAKNDLSLLQQEIVKSTKKERNSIPDRIAKWAAEDRNGRKSNQAPYRGAIGYDPMIDSYKEIEKTFLERSYRSPFDLLLEILDDQLNAKVIGCALENTSLLRGNLVLGGAIVIQRKVANKRTLLAGEEVEYEDTEETFGNEGVAGREIFVVECDVDEAIGVSLASDIPLQIERSIFEQATSIVELFEEVENNAGSTKGVKGVLPLCKVTESSVSVEGEGGSSERVTPISIPRTTASLYDPFSDNRQSSVDEVPKQLFPTDNPIKSLEQLDGLDNAAKAKTLLEMSNFRGSLPRPRVVRNAPPNKNPLDQLLLPLIDESVRKQYRLRKAEETGDKELVEQLKAEKSQLQIAREKADIARLEGNDDAAKRWEEEAQFLETLRADVTQDVGSYSRFLDRDEWYERDRQRTAKRTKKSSFGNLLDGLE</sequence>
<keyword evidence="1" id="KW-0175">Coiled coil</keyword>
<feature type="coiled-coil region" evidence="1">
    <location>
        <begin position="293"/>
        <end position="363"/>
    </location>
</feature>
<reference evidence="3" key="1">
    <citation type="journal article" date="2021" name="Sci. Rep.">
        <title>Diploid genomic architecture of Nitzschia inconspicua, an elite biomass production diatom.</title>
        <authorList>
            <person name="Oliver A."/>
            <person name="Podell S."/>
            <person name="Pinowska A."/>
            <person name="Traller J.C."/>
            <person name="Smith S.R."/>
            <person name="McClure R."/>
            <person name="Beliaev A."/>
            <person name="Bohutskyi P."/>
            <person name="Hill E.A."/>
            <person name="Rabines A."/>
            <person name="Zheng H."/>
            <person name="Allen L.Z."/>
            <person name="Kuo A."/>
            <person name="Grigoriev I.V."/>
            <person name="Allen A.E."/>
            <person name="Hazlebeck D."/>
            <person name="Allen E.E."/>
        </authorList>
    </citation>
    <scope>NUCLEOTIDE SEQUENCE</scope>
    <source>
        <strain evidence="3">Hildebrandi</strain>
    </source>
</reference>
<evidence type="ECO:0000256" key="1">
    <source>
        <dbReference type="SAM" id="Coils"/>
    </source>
</evidence>
<accession>A0A9K3KWY4</accession>
<keyword evidence="2" id="KW-0812">Transmembrane</keyword>
<feature type="coiled-coil region" evidence="1">
    <location>
        <begin position="677"/>
        <end position="730"/>
    </location>
</feature>
<comment type="caution">
    <text evidence="3">The sequence shown here is derived from an EMBL/GenBank/DDBJ whole genome shotgun (WGS) entry which is preliminary data.</text>
</comment>
<evidence type="ECO:0000256" key="2">
    <source>
        <dbReference type="SAM" id="Phobius"/>
    </source>
</evidence>
<gene>
    <name evidence="3" type="ORF">IV203_010090</name>
</gene>
<proteinExistence type="predicted"/>
<dbReference type="EMBL" id="JAGRRH010000018">
    <property type="protein sequence ID" value="KAG7350730.1"/>
    <property type="molecule type" value="Genomic_DNA"/>
</dbReference>
<name>A0A9K3KWY4_9STRA</name>
<dbReference type="AlphaFoldDB" id="A0A9K3KWY4"/>
<dbReference type="OrthoDB" id="45191at2759"/>